<comment type="caution">
    <text evidence="1">The sequence shown here is derived from an EMBL/GenBank/DDBJ whole genome shotgun (WGS) entry which is preliminary data.</text>
</comment>
<dbReference type="InterPro" id="IPR010994">
    <property type="entry name" value="RuvA_2-like"/>
</dbReference>
<dbReference type="Proteomes" id="UP000680045">
    <property type="component" value="Unassembled WGS sequence"/>
</dbReference>
<name>A0A941FI94_9BACI</name>
<dbReference type="Gene3D" id="1.10.150.280">
    <property type="entry name" value="AF1531-like domain"/>
    <property type="match status" value="1"/>
</dbReference>
<dbReference type="SUPFAM" id="SSF47781">
    <property type="entry name" value="RuvA domain 2-like"/>
    <property type="match status" value="1"/>
</dbReference>
<dbReference type="AlphaFoldDB" id="A0A941FI94"/>
<organism evidence="1 2">
    <name type="scientific">Peribacillus frigoritolerans</name>
    <dbReference type="NCBI Taxonomy" id="450367"/>
    <lineage>
        <taxon>Bacteria</taxon>
        <taxon>Bacillati</taxon>
        <taxon>Bacillota</taxon>
        <taxon>Bacilli</taxon>
        <taxon>Bacillales</taxon>
        <taxon>Bacillaceae</taxon>
        <taxon>Peribacillus</taxon>
    </lineage>
</organism>
<gene>
    <name evidence="1" type="ORF">KEH51_16835</name>
</gene>
<sequence length="43" mass="4814">MQSECDPGIQESIGKFKEVDELKQVTGIGDKTFERLQDSISVK</sequence>
<proteinExistence type="predicted"/>
<evidence type="ECO:0000313" key="1">
    <source>
        <dbReference type="EMBL" id="MBR8645248.1"/>
    </source>
</evidence>
<dbReference type="EMBL" id="JAGTPW010000030">
    <property type="protein sequence ID" value="MBR8645248.1"/>
    <property type="molecule type" value="Genomic_DNA"/>
</dbReference>
<protein>
    <submittedName>
        <fullName evidence="1">Helix-hairpin-helix domain-containing protein</fullName>
    </submittedName>
</protein>
<accession>A0A941FI94</accession>
<dbReference type="Pfam" id="PF12836">
    <property type="entry name" value="HHH_3"/>
    <property type="match status" value="1"/>
</dbReference>
<evidence type="ECO:0000313" key="2">
    <source>
        <dbReference type="Proteomes" id="UP000680045"/>
    </source>
</evidence>
<reference evidence="1" key="1">
    <citation type="submission" date="2021-04" db="EMBL/GenBank/DDBJ databases">
        <title>Whole genome sequencing of Enterococci isolates from hospitalized patients.</title>
        <authorList>
            <person name="Ogoti B.M."/>
            <person name="Onyambu F.G."/>
        </authorList>
    </citation>
    <scope>NUCLEOTIDE SEQUENCE</scope>
    <source>
        <strain evidence="1">242</strain>
    </source>
</reference>